<proteinExistence type="predicted"/>
<feature type="chain" id="PRO_5037823957" description="DUF2147 domain-containing protein" evidence="1">
    <location>
        <begin position="21"/>
        <end position="112"/>
    </location>
</feature>
<organism evidence="3 4">
    <name type="scientific">Aureimonas glaciei</name>
    <dbReference type="NCBI Taxonomy" id="1776957"/>
    <lineage>
        <taxon>Bacteria</taxon>
        <taxon>Pseudomonadati</taxon>
        <taxon>Pseudomonadota</taxon>
        <taxon>Alphaproteobacteria</taxon>
        <taxon>Hyphomicrobiales</taxon>
        <taxon>Aurantimonadaceae</taxon>
        <taxon>Aureimonas</taxon>
    </lineage>
</organism>
<reference evidence="3" key="1">
    <citation type="journal article" date="2014" name="Int. J. Syst. Evol. Microbiol.">
        <title>Complete genome sequence of Corynebacterium casei LMG S-19264T (=DSM 44701T), isolated from a smear-ripened cheese.</title>
        <authorList>
            <consortium name="US DOE Joint Genome Institute (JGI-PGF)"/>
            <person name="Walter F."/>
            <person name="Albersmeier A."/>
            <person name="Kalinowski J."/>
            <person name="Ruckert C."/>
        </authorList>
    </citation>
    <scope>NUCLEOTIDE SEQUENCE</scope>
    <source>
        <strain evidence="3">CGMCC 1.15493</strain>
    </source>
</reference>
<evidence type="ECO:0000259" key="2">
    <source>
        <dbReference type="Pfam" id="PF09917"/>
    </source>
</evidence>
<evidence type="ECO:0000256" key="1">
    <source>
        <dbReference type="SAM" id="SignalP"/>
    </source>
</evidence>
<dbReference type="Proteomes" id="UP000613160">
    <property type="component" value="Unassembled WGS sequence"/>
</dbReference>
<keyword evidence="4" id="KW-1185">Reference proteome</keyword>
<dbReference type="AlphaFoldDB" id="A0A916XUS6"/>
<feature type="signal peptide" evidence="1">
    <location>
        <begin position="1"/>
        <end position="20"/>
    </location>
</feature>
<evidence type="ECO:0000313" key="3">
    <source>
        <dbReference type="EMBL" id="GGD12968.1"/>
    </source>
</evidence>
<name>A0A916XUS6_9HYPH</name>
<evidence type="ECO:0000313" key="4">
    <source>
        <dbReference type="Proteomes" id="UP000613160"/>
    </source>
</evidence>
<sequence>MKTTALTFAALLLAVAGAQAAEPVVGKWKTASGETASIAACGGAYCITLLTGESKGRQIGKMSGSGEKYSGEITDPKADKTYAGSATVTGASMKLTGCALKIFCKSQTWSRQ</sequence>
<comment type="caution">
    <text evidence="3">The sequence shown here is derived from an EMBL/GenBank/DDBJ whole genome shotgun (WGS) entry which is preliminary data.</text>
</comment>
<dbReference type="Pfam" id="PF09917">
    <property type="entry name" value="DUF2147"/>
    <property type="match status" value="1"/>
</dbReference>
<feature type="domain" description="DUF2147" evidence="2">
    <location>
        <begin position="61"/>
        <end position="111"/>
    </location>
</feature>
<dbReference type="InterPro" id="IPR019223">
    <property type="entry name" value="DUF2147"/>
</dbReference>
<dbReference type="RefSeq" id="WP_188849951.1">
    <property type="nucleotide sequence ID" value="NZ_BMJJ01000003.1"/>
</dbReference>
<gene>
    <name evidence="3" type="ORF">GCM10011335_14770</name>
</gene>
<dbReference type="EMBL" id="BMJJ01000003">
    <property type="protein sequence ID" value="GGD12968.1"/>
    <property type="molecule type" value="Genomic_DNA"/>
</dbReference>
<reference evidence="3" key="2">
    <citation type="submission" date="2020-09" db="EMBL/GenBank/DDBJ databases">
        <authorList>
            <person name="Sun Q."/>
            <person name="Zhou Y."/>
        </authorList>
    </citation>
    <scope>NUCLEOTIDE SEQUENCE</scope>
    <source>
        <strain evidence="3">CGMCC 1.15493</strain>
    </source>
</reference>
<accession>A0A916XUS6</accession>
<keyword evidence="1" id="KW-0732">Signal</keyword>
<dbReference type="Gene3D" id="2.40.128.520">
    <property type="match status" value="1"/>
</dbReference>
<protein>
    <recommendedName>
        <fullName evidence="2">DUF2147 domain-containing protein</fullName>
    </recommendedName>
</protein>